<evidence type="ECO:0000259" key="1">
    <source>
        <dbReference type="Pfam" id="PF13391"/>
    </source>
</evidence>
<evidence type="ECO:0000313" key="3">
    <source>
        <dbReference type="Proteomes" id="UP000027195"/>
    </source>
</evidence>
<dbReference type="OrthoDB" id="3163863at2759"/>
<reference evidence="3" key="1">
    <citation type="journal article" date="2014" name="Proc. Natl. Acad. Sci. U.S.A.">
        <title>Extensive sampling of basidiomycete genomes demonstrates inadequacy of the white-rot/brown-rot paradigm for wood decay fungi.</title>
        <authorList>
            <person name="Riley R."/>
            <person name="Salamov A.A."/>
            <person name="Brown D.W."/>
            <person name="Nagy L.G."/>
            <person name="Floudas D."/>
            <person name="Held B.W."/>
            <person name="Levasseur A."/>
            <person name="Lombard V."/>
            <person name="Morin E."/>
            <person name="Otillar R."/>
            <person name="Lindquist E.A."/>
            <person name="Sun H."/>
            <person name="LaButti K.M."/>
            <person name="Schmutz J."/>
            <person name="Jabbour D."/>
            <person name="Luo H."/>
            <person name="Baker S.E."/>
            <person name="Pisabarro A.G."/>
            <person name="Walton J.D."/>
            <person name="Blanchette R.A."/>
            <person name="Henrissat B."/>
            <person name="Martin F."/>
            <person name="Cullen D."/>
            <person name="Hibbett D.S."/>
            <person name="Grigoriev I.V."/>
        </authorList>
    </citation>
    <scope>NUCLEOTIDE SEQUENCE [LARGE SCALE GENOMIC DNA]</scope>
    <source>
        <strain evidence="3">FD-172 SS1</strain>
    </source>
</reference>
<dbReference type="STRING" id="930990.A0A067MCD0"/>
<name>A0A067MCD0_BOTB1</name>
<sequence>MSLETAKAKVEAYQDMGAAGDRTKRILQALMLYAPTELGRQNMIMDVNSCDDDVQLKALADRYLTGLIIPFKTMGGRTPAVSDHPTAPDADNAEQKNQGALQVVHREGKLKDRVLQRDNYRCVITGVRDPILAHNPSERAKRDPPFLHTIAAHIVPFSFAPKSESAAKIVQSSKIFEAISRFGGYPFIDELGGNINRLENVFTLTGDMHTLFGNLEMWLEPVEGNTNTYRIGCVPHFASALPYGPLITTYIHGLESAPA</sequence>
<feature type="domain" description="HNH nuclease" evidence="1">
    <location>
        <begin position="122"/>
        <end position="214"/>
    </location>
</feature>
<organism evidence="2 3">
    <name type="scientific">Botryobasidium botryosum (strain FD-172 SS1)</name>
    <dbReference type="NCBI Taxonomy" id="930990"/>
    <lineage>
        <taxon>Eukaryota</taxon>
        <taxon>Fungi</taxon>
        <taxon>Dikarya</taxon>
        <taxon>Basidiomycota</taxon>
        <taxon>Agaricomycotina</taxon>
        <taxon>Agaricomycetes</taxon>
        <taxon>Cantharellales</taxon>
        <taxon>Botryobasidiaceae</taxon>
        <taxon>Botryobasidium</taxon>
    </lineage>
</organism>
<gene>
    <name evidence="2" type="ORF">BOTBODRAFT_188638</name>
</gene>
<dbReference type="AlphaFoldDB" id="A0A067MCD0"/>
<dbReference type="InParanoid" id="A0A067MCD0"/>
<dbReference type="InterPro" id="IPR003615">
    <property type="entry name" value="HNH_nuc"/>
</dbReference>
<dbReference type="HOGENOM" id="CLU_1073592_0_0_1"/>
<dbReference type="EMBL" id="KL198044">
    <property type="protein sequence ID" value="KDQ13403.1"/>
    <property type="molecule type" value="Genomic_DNA"/>
</dbReference>
<accession>A0A067MCD0</accession>
<keyword evidence="3" id="KW-1185">Reference proteome</keyword>
<dbReference type="Pfam" id="PF13391">
    <property type="entry name" value="HNH_2"/>
    <property type="match status" value="1"/>
</dbReference>
<protein>
    <recommendedName>
        <fullName evidence="1">HNH nuclease domain-containing protein</fullName>
    </recommendedName>
</protein>
<dbReference type="Proteomes" id="UP000027195">
    <property type="component" value="Unassembled WGS sequence"/>
</dbReference>
<proteinExistence type="predicted"/>
<evidence type="ECO:0000313" key="2">
    <source>
        <dbReference type="EMBL" id="KDQ13403.1"/>
    </source>
</evidence>